<organism evidence="2 3">
    <name type="scientific">Diaporthe eres</name>
    <name type="common">Phomopsis oblonga</name>
    <dbReference type="NCBI Taxonomy" id="83184"/>
    <lineage>
        <taxon>Eukaryota</taxon>
        <taxon>Fungi</taxon>
        <taxon>Dikarya</taxon>
        <taxon>Ascomycota</taxon>
        <taxon>Pezizomycotina</taxon>
        <taxon>Sordariomycetes</taxon>
        <taxon>Sordariomycetidae</taxon>
        <taxon>Diaporthales</taxon>
        <taxon>Diaporthaceae</taxon>
        <taxon>Diaporthe</taxon>
        <taxon>Diaporthe eres species complex</taxon>
    </lineage>
</organism>
<dbReference type="Pfam" id="PF12697">
    <property type="entry name" value="Abhydrolase_6"/>
    <property type="match status" value="1"/>
</dbReference>
<feature type="domain" description="AB hydrolase-1" evidence="1">
    <location>
        <begin position="9"/>
        <end position="253"/>
    </location>
</feature>
<evidence type="ECO:0000313" key="3">
    <source>
        <dbReference type="Proteomes" id="UP001430848"/>
    </source>
</evidence>
<proteinExistence type="predicted"/>
<accession>A0ABR1NSV3</accession>
<comment type="caution">
    <text evidence="2">The sequence shown here is derived from an EMBL/GenBank/DDBJ whole genome shotgun (WGS) entry which is preliminary data.</text>
</comment>
<sequence length="260" mass="27760">MAATTRPTIIIVHGGWHTPASYEKLTSALEASGYEVHCPRLLSVNGARPPNAGLSDDTALVRSYVESLVQAGRSVVAIAHSYGGQVITNALNALCGLGVDARAAKGLKGGVSHLIYMAAFAIPEGVAMMDKVQEFGNMDLVPLAFDFADDGTCVSRDPKTLLVGPGPSDAEVEAYLKTLVRWHGNVMYRASEHAAWREIPVAYIKASADMTVPVHYQQHFIDEMEKAGRKVQVFELDTGHCPNLTATDGVVDAVNKVVSG</sequence>
<evidence type="ECO:0000259" key="1">
    <source>
        <dbReference type="Pfam" id="PF12697"/>
    </source>
</evidence>
<dbReference type="InterPro" id="IPR029058">
    <property type="entry name" value="AB_hydrolase_fold"/>
</dbReference>
<dbReference type="EMBL" id="JAKNSF020000119">
    <property type="protein sequence ID" value="KAK7714020.1"/>
    <property type="molecule type" value="Genomic_DNA"/>
</dbReference>
<dbReference type="PANTHER" id="PTHR37017:SF10">
    <property type="entry name" value="AB HYDROLASE-1 DOMAIN-CONTAINING PROTEIN"/>
    <property type="match status" value="1"/>
</dbReference>
<evidence type="ECO:0000313" key="2">
    <source>
        <dbReference type="EMBL" id="KAK7714020.1"/>
    </source>
</evidence>
<dbReference type="PANTHER" id="PTHR37017">
    <property type="entry name" value="AB HYDROLASE-1 DOMAIN-CONTAINING PROTEIN-RELATED"/>
    <property type="match status" value="1"/>
</dbReference>
<dbReference type="InterPro" id="IPR052897">
    <property type="entry name" value="Sec-Metab_Biosynth_Hydrolase"/>
</dbReference>
<gene>
    <name evidence="2" type="ORF">SLS63_011824</name>
</gene>
<keyword evidence="3" id="KW-1185">Reference proteome</keyword>
<name>A0ABR1NSV3_DIAER</name>
<protein>
    <recommendedName>
        <fullName evidence="1">AB hydrolase-1 domain-containing protein</fullName>
    </recommendedName>
</protein>
<dbReference type="Gene3D" id="3.40.50.1820">
    <property type="entry name" value="alpha/beta hydrolase"/>
    <property type="match status" value="1"/>
</dbReference>
<dbReference type="Proteomes" id="UP001430848">
    <property type="component" value="Unassembled WGS sequence"/>
</dbReference>
<dbReference type="InterPro" id="IPR000073">
    <property type="entry name" value="AB_hydrolase_1"/>
</dbReference>
<reference evidence="2 3" key="1">
    <citation type="submission" date="2024-02" db="EMBL/GenBank/DDBJ databases">
        <title>De novo assembly and annotation of 12 fungi associated with fruit tree decline syndrome in Ontario, Canada.</title>
        <authorList>
            <person name="Sulman M."/>
            <person name="Ellouze W."/>
            <person name="Ilyukhin E."/>
        </authorList>
    </citation>
    <scope>NUCLEOTIDE SEQUENCE [LARGE SCALE GENOMIC DNA]</scope>
    <source>
        <strain evidence="2 3">M169</strain>
    </source>
</reference>
<dbReference type="SUPFAM" id="SSF53474">
    <property type="entry name" value="alpha/beta-Hydrolases"/>
    <property type="match status" value="1"/>
</dbReference>